<keyword evidence="9" id="KW-1185">Reference proteome</keyword>
<keyword evidence="5" id="KW-0472">Membrane</keyword>
<reference evidence="8" key="1">
    <citation type="submission" date="2017-07" db="EMBL/GenBank/DDBJ databases">
        <title>Taro Niue Genome Assembly and Annotation.</title>
        <authorList>
            <person name="Atibalentja N."/>
            <person name="Keating K."/>
            <person name="Fields C.J."/>
        </authorList>
    </citation>
    <scope>NUCLEOTIDE SEQUENCE</scope>
    <source>
        <strain evidence="8">Niue_2</strain>
        <tissue evidence="8">Leaf</tissue>
    </source>
</reference>
<accession>A0A843V568</accession>
<protein>
    <recommendedName>
        <fullName evidence="7">Leucine-rich repeat-containing N-terminal plant-type domain-containing protein</fullName>
    </recommendedName>
</protein>
<comment type="caution">
    <text evidence="8">The sequence shown here is derived from an EMBL/GenBank/DDBJ whole genome shotgun (WGS) entry which is preliminary data.</text>
</comment>
<dbReference type="Gene3D" id="3.80.10.10">
    <property type="entry name" value="Ribonuclease Inhibitor"/>
    <property type="match status" value="1"/>
</dbReference>
<feature type="domain" description="Leucine-rich repeat-containing N-terminal plant-type" evidence="7">
    <location>
        <begin position="26"/>
        <end position="61"/>
    </location>
</feature>
<dbReference type="Pfam" id="PF08263">
    <property type="entry name" value="LRRNT_2"/>
    <property type="match status" value="1"/>
</dbReference>
<dbReference type="GO" id="GO:0016020">
    <property type="term" value="C:membrane"/>
    <property type="evidence" value="ECO:0007669"/>
    <property type="project" value="UniProtKB-SubCell"/>
</dbReference>
<feature type="signal peptide" evidence="6">
    <location>
        <begin position="1"/>
        <end position="17"/>
    </location>
</feature>
<comment type="subcellular location">
    <subcellularLocation>
        <location evidence="1">Membrane</location>
    </subcellularLocation>
</comment>
<dbReference type="InterPro" id="IPR032675">
    <property type="entry name" value="LRR_dom_sf"/>
</dbReference>
<evidence type="ECO:0000313" key="8">
    <source>
        <dbReference type="EMBL" id="MQL93412.1"/>
    </source>
</evidence>
<dbReference type="InterPro" id="IPR053211">
    <property type="entry name" value="DNA_repair-toleration"/>
</dbReference>
<gene>
    <name evidence="8" type="ORF">Taro_026061</name>
</gene>
<dbReference type="PANTHER" id="PTHR48060">
    <property type="entry name" value="DNA DAMAGE-REPAIR/TOLERATION PROTEIN DRT100"/>
    <property type="match status" value="1"/>
</dbReference>
<evidence type="ECO:0000256" key="3">
    <source>
        <dbReference type="ARBA" id="ARBA00022729"/>
    </source>
</evidence>
<evidence type="ECO:0000259" key="7">
    <source>
        <dbReference type="Pfam" id="PF08263"/>
    </source>
</evidence>
<dbReference type="AlphaFoldDB" id="A0A843V568"/>
<name>A0A843V568_COLES</name>
<evidence type="ECO:0000256" key="1">
    <source>
        <dbReference type="ARBA" id="ARBA00004370"/>
    </source>
</evidence>
<dbReference type="Proteomes" id="UP000652761">
    <property type="component" value="Unassembled WGS sequence"/>
</dbReference>
<evidence type="ECO:0000256" key="5">
    <source>
        <dbReference type="ARBA" id="ARBA00023136"/>
    </source>
</evidence>
<dbReference type="SUPFAM" id="SSF52058">
    <property type="entry name" value="L domain-like"/>
    <property type="match status" value="1"/>
</dbReference>
<evidence type="ECO:0000256" key="2">
    <source>
        <dbReference type="ARBA" id="ARBA00022614"/>
    </source>
</evidence>
<dbReference type="FunFam" id="3.80.10.10:FF:000400">
    <property type="entry name" value="Nuclear pore complex protein NUP107"/>
    <property type="match status" value="1"/>
</dbReference>
<organism evidence="8 9">
    <name type="scientific">Colocasia esculenta</name>
    <name type="common">Wild taro</name>
    <name type="synonym">Arum esculentum</name>
    <dbReference type="NCBI Taxonomy" id="4460"/>
    <lineage>
        <taxon>Eukaryota</taxon>
        <taxon>Viridiplantae</taxon>
        <taxon>Streptophyta</taxon>
        <taxon>Embryophyta</taxon>
        <taxon>Tracheophyta</taxon>
        <taxon>Spermatophyta</taxon>
        <taxon>Magnoliopsida</taxon>
        <taxon>Liliopsida</taxon>
        <taxon>Araceae</taxon>
        <taxon>Aroideae</taxon>
        <taxon>Colocasieae</taxon>
        <taxon>Colocasia</taxon>
    </lineage>
</organism>
<dbReference type="InterPro" id="IPR001611">
    <property type="entry name" value="Leu-rich_rpt"/>
</dbReference>
<dbReference type="PANTHER" id="PTHR48060:SF21">
    <property type="entry name" value="L DOMAIN-LIKE PROTEIN"/>
    <property type="match status" value="1"/>
</dbReference>
<feature type="chain" id="PRO_5032696372" description="Leucine-rich repeat-containing N-terminal plant-type domain-containing protein" evidence="6">
    <location>
        <begin position="18"/>
        <end position="152"/>
    </location>
</feature>
<dbReference type="OrthoDB" id="686203at2759"/>
<dbReference type="Pfam" id="PF13855">
    <property type="entry name" value="LRR_8"/>
    <property type="match status" value="1"/>
</dbReference>
<dbReference type="InterPro" id="IPR013210">
    <property type="entry name" value="LRR_N_plant-typ"/>
</dbReference>
<evidence type="ECO:0000313" key="9">
    <source>
        <dbReference type="Proteomes" id="UP000652761"/>
    </source>
</evidence>
<keyword evidence="4" id="KW-0677">Repeat</keyword>
<evidence type="ECO:0000256" key="6">
    <source>
        <dbReference type="SAM" id="SignalP"/>
    </source>
</evidence>
<sequence length="152" mass="16293">MAALWFVLLTLLHTAMPATPDIVHLEALKAFKDSITGDPLGVLARWTSSHHHCSWPGISCNPSDNSVISIDLPSRGLNGTISPFLGNISTLRYLDLSSNSFRGTLPSQLGNLKEVSWLDLGENLLGGTIPSSICNCTSLTYLSLSINRVTGS</sequence>
<evidence type="ECO:0000256" key="4">
    <source>
        <dbReference type="ARBA" id="ARBA00022737"/>
    </source>
</evidence>
<keyword evidence="3 6" id="KW-0732">Signal</keyword>
<dbReference type="EMBL" id="NMUH01001559">
    <property type="protein sequence ID" value="MQL93412.1"/>
    <property type="molecule type" value="Genomic_DNA"/>
</dbReference>
<keyword evidence="2" id="KW-0433">Leucine-rich repeat</keyword>
<proteinExistence type="predicted"/>